<dbReference type="InterPro" id="IPR029063">
    <property type="entry name" value="SAM-dependent_MTases_sf"/>
</dbReference>
<organism evidence="4 5">
    <name type="scientific">Eisenbergiella tayi</name>
    <dbReference type="NCBI Taxonomy" id="1432052"/>
    <lineage>
        <taxon>Bacteria</taxon>
        <taxon>Bacillati</taxon>
        <taxon>Bacillota</taxon>
        <taxon>Clostridia</taxon>
        <taxon>Lachnospirales</taxon>
        <taxon>Lachnospiraceae</taxon>
        <taxon>Eisenbergiella</taxon>
    </lineage>
</organism>
<dbReference type="PATRIC" id="fig|1432052.4.peg.2081"/>
<dbReference type="Pfam" id="PF13649">
    <property type="entry name" value="Methyltransf_25"/>
    <property type="match status" value="1"/>
</dbReference>
<dbReference type="GO" id="GO:0032259">
    <property type="term" value="P:methylation"/>
    <property type="evidence" value="ECO:0007669"/>
    <property type="project" value="UniProtKB-KW"/>
</dbReference>
<evidence type="ECO:0000313" key="5">
    <source>
        <dbReference type="Proteomes" id="UP000094067"/>
    </source>
</evidence>
<reference evidence="4 5" key="1">
    <citation type="submission" date="2016-07" db="EMBL/GenBank/DDBJ databases">
        <title>Characterization of isolates of Eisenbergiella tayi derived from blood cultures, using whole genome sequencing.</title>
        <authorList>
            <person name="Burdz T."/>
            <person name="Wiebe D."/>
            <person name="Huynh C."/>
            <person name="Bernard K."/>
        </authorList>
    </citation>
    <scope>NUCLEOTIDE SEQUENCE [LARGE SCALE GENOMIC DNA]</scope>
    <source>
        <strain evidence="4 5">NML 110608</strain>
    </source>
</reference>
<dbReference type="InterPro" id="IPR041698">
    <property type="entry name" value="Methyltransf_25"/>
</dbReference>
<dbReference type="Gene3D" id="3.40.50.150">
    <property type="entry name" value="Vaccinia Virus protein VP39"/>
    <property type="match status" value="1"/>
</dbReference>
<dbReference type="PANTHER" id="PTHR43861">
    <property type="entry name" value="TRANS-ACONITATE 2-METHYLTRANSFERASE-RELATED"/>
    <property type="match status" value="1"/>
</dbReference>
<gene>
    <name evidence="4" type="ORF">BEI61_01866</name>
</gene>
<accession>A0A1E3ABX9</accession>
<dbReference type="AlphaFoldDB" id="A0A1E3ABX9"/>
<dbReference type="Proteomes" id="UP000094067">
    <property type="component" value="Unassembled WGS sequence"/>
</dbReference>
<dbReference type="EC" id="2.1.1.156" evidence="4"/>
<proteinExistence type="predicted"/>
<sequence length="261" mass="30207">MEAYTDFAYVYDVFMDNTPYDKWGGLLVGRLEKEGITDGILLDLGCGTGNMTELLSEKGYDMIGVDYSGEMLNVAMEKRARSGRQILYLQQDMREFELYGTVRAVVCVCDSLNYLLEEEEIEDTFRLVNNYLDPGGLFLFDFNTVYKYETVIGDATIAENRDNCSFIWENFYEEEGQINEYDLTVFVKEQEEEELFRKFTETHYQRGYTLQQIKRLLEKSGLVFMDALDADTLDEVTDTSERIFCVAREQGKVCDRSPDGI</sequence>
<keyword evidence="1 4" id="KW-0489">Methyltransferase</keyword>
<dbReference type="PANTHER" id="PTHR43861:SF1">
    <property type="entry name" value="TRANS-ACONITATE 2-METHYLTRANSFERASE"/>
    <property type="match status" value="1"/>
</dbReference>
<dbReference type="GO" id="GO:0008168">
    <property type="term" value="F:methyltransferase activity"/>
    <property type="evidence" value="ECO:0007669"/>
    <property type="project" value="UniProtKB-KW"/>
</dbReference>
<evidence type="ECO:0000259" key="3">
    <source>
        <dbReference type="Pfam" id="PF13649"/>
    </source>
</evidence>
<keyword evidence="2 4" id="KW-0808">Transferase</keyword>
<evidence type="ECO:0000256" key="2">
    <source>
        <dbReference type="ARBA" id="ARBA00022679"/>
    </source>
</evidence>
<feature type="domain" description="Methyltransferase" evidence="3">
    <location>
        <begin position="42"/>
        <end position="136"/>
    </location>
</feature>
<dbReference type="CDD" id="cd02440">
    <property type="entry name" value="AdoMet_MTases"/>
    <property type="match status" value="1"/>
</dbReference>
<evidence type="ECO:0000313" key="4">
    <source>
        <dbReference type="EMBL" id="ODM05977.1"/>
    </source>
</evidence>
<name>A0A1E3ABX9_9FIRM</name>
<protein>
    <submittedName>
        <fullName evidence="4">Glycine/sarcosine N-methyltransferase</fullName>
        <ecNumber evidence="4">2.1.1.156</ecNumber>
    </submittedName>
</protein>
<dbReference type="RefSeq" id="WP_069152079.1">
    <property type="nucleotide sequence ID" value="NZ_MCGH01000002.1"/>
</dbReference>
<dbReference type="SUPFAM" id="SSF53335">
    <property type="entry name" value="S-adenosyl-L-methionine-dependent methyltransferases"/>
    <property type="match status" value="1"/>
</dbReference>
<comment type="caution">
    <text evidence="4">The sequence shown here is derived from an EMBL/GenBank/DDBJ whole genome shotgun (WGS) entry which is preliminary data.</text>
</comment>
<evidence type="ECO:0000256" key="1">
    <source>
        <dbReference type="ARBA" id="ARBA00022603"/>
    </source>
</evidence>
<dbReference type="EMBL" id="MCGH01000002">
    <property type="protein sequence ID" value="ODM05977.1"/>
    <property type="molecule type" value="Genomic_DNA"/>
</dbReference>
<dbReference type="Gene3D" id="2.20.25.110">
    <property type="entry name" value="S-adenosyl-L-methionine-dependent methyltransferases"/>
    <property type="match status" value="1"/>
</dbReference>